<evidence type="ECO:0000313" key="2">
    <source>
        <dbReference type="EMBL" id="GGG83596.1"/>
    </source>
</evidence>
<dbReference type="GO" id="GO:0098797">
    <property type="term" value="C:plasma membrane protein complex"/>
    <property type="evidence" value="ECO:0007669"/>
    <property type="project" value="TreeGrafter"/>
</dbReference>
<dbReference type="PANTHER" id="PTHR33446:SF2">
    <property type="entry name" value="PROTEIN TONB"/>
    <property type="match status" value="1"/>
</dbReference>
<dbReference type="Proteomes" id="UP000660862">
    <property type="component" value="Unassembled WGS sequence"/>
</dbReference>
<feature type="domain" description="TonB C-terminal" evidence="1">
    <location>
        <begin position="77"/>
        <end position="168"/>
    </location>
</feature>
<dbReference type="SUPFAM" id="SSF74653">
    <property type="entry name" value="TolA/TonB C-terminal domain"/>
    <property type="match status" value="1"/>
</dbReference>
<reference evidence="2" key="2">
    <citation type="submission" date="2020-09" db="EMBL/GenBank/DDBJ databases">
        <authorList>
            <person name="Sun Q."/>
            <person name="Zhou Y."/>
        </authorList>
    </citation>
    <scope>NUCLEOTIDE SEQUENCE</scope>
    <source>
        <strain evidence="2">CGMCC 1.12195</strain>
    </source>
</reference>
<gene>
    <name evidence="2" type="ORF">GCM10007415_15840</name>
</gene>
<dbReference type="Gene3D" id="3.30.1150.10">
    <property type="match status" value="1"/>
</dbReference>
<dbReference type="PROSITE" id="PS52015">
    <property type="entry name" value="TONB_CTD"/>
    <property type="match status" value="1"/>
</dbReference>
<dbReference type="PANTHER" id="PTHR33446">
    <property type="entry name" value="PROTEIN TONB-RELATED"/>
    <property type="match status" value="1"/>
</dbReference>
<dbReference type="GO" id="GO:0031992">
    <property type="term" value="F:energy transducer activity"/>
    <property type="evidence" value="ECO:0007669"/>
    <property type="project" value="TreeGrafter"/>
</dbReference>
<proteinExistence type="predicted"/>
<comment type="caution">
    <text evidence="2">The sequence shown here is derived from an EMBL/GenBank/DDBJ whole genome shotgun (WGS) entry which is preliminary data.</text>
</comment>
<protein>
    <recommendedName>
        <fullName evidence="1">TonB C-terminal domain-containing protein</fullName>
    </recommendedName>
</protein>
<evidence type="ECO:0000313" key="3">
    <source>
        <dbReference type="Proteomes" id="UP000660862"/>
    </source>
</evidence>
<dbReference type="InterPro" id="IPR037682">
    <property type="entry name" value="TonB_C"/>
</dbReference>
<reference evidence="2" key="1">
    <citation type="journal article" date="2014" name="Int. J. Syst. Evol. Microbiol.">
        <title>Complete genome sequence of Corynebacterium casei LMG S-19264T (=DSM 44701T), isolated from a smear-ripened cheese.</title>
        <authorList>
            <consortium name="US DOE Joint Genome Institute (JGI-PGF)"/>
            <person name="Walter F."/>
            <person name="Albersmeier A."/>
            <person name="Kalinowski J."/>
            <person name="Ruckert C."/>
        </authorList>
    </citation>
    <scope>NUCLEOTIDE SEQUENCE</scope>
    <source>
        <strain evidence="2">CGMCC 1.12195</strain>
    </source>
</reference>
<dbReference type="EMBL" id="BMER01000001">
    <property type="protein sequence ID" value="GGG83596.1"/>
    <property type="molecule type" value="Genomic_DNA"/>
</dbReference>
<dbReference type="GO" id="GO:0055085">
    <property type="term" value="P:transmembrane transport"/>
    <property type="evidence" value="ECO:0007669"/>
    <property type="project" value="InterPro"/>
</dbReference>
<accession>A0A917M871</accession>
<evidence type="ECO:0000259" key="1">
    <source>
        <dbReference type="PROSITE" id="PS52015"/>
    </source>
</evidence>
<organism evidence="2 3">
    <name type="scientific">Parapedobacter pyrenivorans</name>
    <dbReference type="NCBI Taxonomy" id="1305674"/>
    <lineage>
        <taxon>Bacteria</taxon>
        <taxon>Pseudomonadati</taxon>
        <taxon>Bacteroidota</taxon>
        <taxon>Sphingobacteriia</taxon>
        <taxon>Sphingobacteriales</taxon>
        <taxon>Sphingobacteriaceae</taxon>
        <taxon>Parapedobacter</taxon>
    </lineage>
</organism>
<sequence length="168" mass="18201">MPPPEVVKASQATEEPPSVAALKLAEPASQTLTGNPGATIHIDRPVGHGYGEAVITETTGQRDEPFITVEIEPMFPGGMQAFFDYVQKNYRYPAGAIANGVKGKIILTFIVERDGSLTDIKIVRDLKFGTGEEAIRLLKSAPKWNPGIQNGREVRVAYTLPIGLDISR</sequence>
<dbReference type="InterPro" id="IPR051045">
    <property type="entry name" value="TonB-dependent_transducer"/>
</dbReference>
<dbReference type="Pfam" id="PF03544">
    <property type="entry name" value="TonB_C"/>
    <property type="match status" value="1"/>
</dbReference>
<dbReference type="AlphaFoldDB" id="A0A917M871"/>
<name>A0A917M871_9SPHI</name>
<keyword evidence="3" id="KW-1185">Reference proteome</keyword>